<reference evidence="1 2" key="1">
    <citation type="submission" date="2018-02" db="EMBL/GenBank/DDBJ databases">
        <authorList>
            <person name="Cohen D.B."/>
            <person name="Kent A.D."/>
        </authorList>
    </citation>
    <scope>NUCLEOTIDE SEQUENCE [LARGE SCALE GENOMIC DNA]</scope>
    <source>
        <strain evidence="1 2">ULC007</strain>
    </source>
</reference>
<dbReference type="Proteomes" id="UP000238634">
    <property type="component" value="Unassembled WGS sequence"/>
</dbReference>
<comment type="caution">
    <text evidence="1">The sequence shown here is derived from an EMBL/GenBank/DDBJ whole genome shotgun (WGS) entry which is preliminary data.</text>
</comment>
<protein>
    <submittedName>
        <fullName evidence="1">Uncharacterized protein</fullName>
    </submittedName>
</protein>
<sequence>MYIIDENLAVYSPRYQLANVKTVEYLKQVGQGSEKGSIQGETDSPIPVSLDGLLKAGELYESSSDPAVRYYLPRYQLRQVNQQFTTSLKWRSPQDDPNGALAWLLIELTPEVPQSTAVLQEIHHQAVVRIAYQLPVEGQPVGARWAGAWTNIDPNTSGMTRLDITKTDSGWAFHGFDKCHPTDCDWGIIAAHDNAGTLQGTYDFGWKRTSVTATLSNNQLKVTTFDDYTDADGRTDRTDQFVMQQAQNSASLTLEVGALEVVSAEVRRCRLALNSKEEFDRVFQIMSDDRFQARLQIDCFAQIGHRTWRQIVSDRVDLSSRSLALSEKQVLVTDMVDENNLELVNSDRSQASVKTRYIKKAQIDQVKVVGVDRQVEPTQLKRVSKVGHWFR</sequence>
<accession>A0A2T1D9I7</accession>
<evidence type="ECO:0000313" key="1">
    <source>
        <dbReference type="EMBL" id="PSB17114.1"/>
    </source>
</evidence>
<dbReference type="AlphaFoldDB" id="A0A2T1D9I7"/>
<reference evidence="1 2" key="2">
    <citation type="submission" date="2018-03" db="EMBL/GenBank/DDBJ databases">
        <title>The ancient ancestry and fast evolution of plastids.</title>
        <authorList>
            <person name="Moore K.R."/>
            <person name="Magnabosco C."/>
            <person name="Momper L."/>
            <person name="Gold D.A."/>
            <person name="Bosak T."/>
            <person name="Fournier G.P."/>
        </authorList>
    </citation>
    <scope>NUCLEOTIDE SEQUENCE [LARGE SCALE GENOMIC DNA]</scope>
    <source>
        <strain evidence="1 2">ULC007</strain>
    </source>
</reference>
<keyword evidence="2" id="KW-1185">Reference proteome</keyword>
<dbReference type="OrthoDB" id="122807at2"/>
<evidence type="ECO:0000313" key="2">
    <source>
        <dbReference type="Proteomes" id="UP000238634"/>
    </source>
</evidence>
<dbReference type="RefSeq" id="WP_073072799.1">
    <property type="nucleotide sequence ID" value="NZ_MPPI01000019.1"/>
</dbReference>
<gene>
    <name evidence="1" type="ORF">C7B65_19585</name>
</gene>
<dbReference type="EMBL" id="PVWG01000032">
    <property type="protein sequence ID" value="PSB17114.1"/>
    <property type="molecule type" value="Genomic_DNA"/>
</dbReference>
<organism evidence="1 2">
    <name type="scientific">Phormidesmis priestleyi ULC007</name>
    <dbReference type="NCBI Taxonomy" id="1920490"/>
    <lineage>
        <taxon>Bacteria</taxon>
        <taxon>Bacillati</taxon>
        <taxon>Cyanobacteriota</taxon>
        <taxon>Cyanophyceae</taxon>
        <taxon>Leptolyngbyales</taxon>
        <taxon>Leptolyngbyaceae</taxon>
        <taxon>Phormidesmis</taxon>
    </lineage>
</organism>
<proteinExistence type="predicted"/>
<name>A0A2T1D9I7_9CYAN</name>
<dbReference type="STRING" id="1920490.GCA_001895925_00442"/>